<feature type="compositionally biased region" description="Low complexity" evidence="1">
    <location>
        <begin position="351"/>
        <end position="366"/>
    </location>
</feature>
<feature type="compositionally biased region" description="Polar residues" evidence="1">
    <location>
        <begin position="313"/>
        <end position="344"/>
    </location>
</feature>
<dbReference type="STRING" id="1684307.A0A316UH34"/>
<feature type="region of interest" description="Disordered" evidence="1">
    <location>
        <begin position="265"/>
        <end position="505"/>
    </location>
</feature>
<organism evidence="2 3">
    <name type="scientific">Pseudomicrostroma glucosiphilum</name>
    <dbReference type="NCBI Taxonomy" id="1684307"/>
    <lineage>
        <taxon>Eukaryota</taxon>
        <taxon>Fungi</taxon>
        <taxon>Dikarya</taxon>
        <taxon>Basidiomycota</taxon>
        <taxon>Ustilaginomycotina</taxon>
        <taxon>Exobasidiomycetes</taxon>
        <taxon>Microstromatales</taxon>
        <taxon>Microstromatales incertae sedis</taxon>
        <taxon>Pseudomicrostroma</taxon>
    </lineage>
</organism>
<feature type="compositionally biased region" description="Low complexity" evidence="1">
    <location>
        <begin position="415"/>
        <end position="432"/>
    </location>
</feature>
<name>A0A316UH34_9BASI</name>
<evidence type="ECO:0000313" key="3">
    <source>
        <dbReference type="Proteomes" id="UP000245942"/>
    </source>
</evidence>
<proteinExistence type="predicted"/>
<reference evidence="2 3" key="1">
    <citation type="journal article" date="2018" name="Mol. Biol. Evol.">
        <title>Broad Genomic Sampling Reveals a Smut Pathogenic Ancestry of the Fungal Clade Ustilaginomycotina.</title>
        <authorList>
            <person name="Kijpornyongpan T."/>
            <person name="Mondo S.J."/>
            <person name="Barry K."/>
            <person name="Sandor L."/>
            <person name="Lee J."/>
            <person name="Lipzen A."/>
            <person name="Pangilinan J."/>
            <person name="LaButti K."/>
            <person name="Hainaut M."/>
            <person name="Henrissat B."/>
            <person name="Grigoriev I.V."/>
            <person name="Spatafora J.W."/>
            <person name="Aime M.C."/>
        </authorList>
    </citation>
    <scope>NUCLEOTIDE SEQUENCE [LARGE SCALE GENOMIC DNA]</scope>
    <source>
        <strain evidence="2 3">MCA 4718</strain>
    </source>
</reference>
<dbReference type="RefSeq" id="XP_025350403.1">
    <property type="nucleotide sequence ID" value="XM_025489104.1"/>
</dbReference>
<feature type="compositionally biased region" description="Polar residues" evidence="1">
    <location>
        <begin position="462"/>
        <end position="497"/>
    </location>
</feature>
<dbReference type="GeneID" id="37010838"/>
<feature type="compositionally biased region" description="Low complexity" evidence="1">
    <location>
        <begin position="60"/>
        <end position="72"/>
    </location>
</feature>
<gene>
    <name evidence="2" type="ORF">BCV69DRAFT_113016</name>
</gene>
<evidence type="ECO:0000313" key="2">
    <source>
        <dbReference type="EMBL" id="PWN23243.1"/>
    </source>
</evidence>
<feature type="compositionally biased region" description="Polar residues" evidence="1">
    <location>
        <begin position="204"/>
        <end position="217"/>
    </location>
</feature>
<dbReference type="Proteomes" id="UP000245942">
    <property type="component" value="Unassembled WGS sequence"/>
</dbReference>
<dbReference type="InterPro" id="IPR028322">
    <property type="entry name" value="PNRC-like_rgn"/>
</dbReference>
<accession>A0A316UH34</accession>
<dbReference type="Pfam" id="PF15365">
    <property type="entry name" value="PNRC"/>
    <property type="match status" value="1"/>
</dbReference>
<dbReference type="OrthoDB" id="2142961at2759"/>
<feature type="region of interest" description="Disordered" evidence="1">
    <location>
        <begin position="1"/>
        <end position="224"/>
    </location>
</feature>
<dbReference type="AlphaFoldDB" id="A0A316UH34"/>
<sequence>MLATMRPAPLQQPQHAPHYNSSGIATPHSRPLSRAGSSSSARSSAKEPKTKRNTSRATGSEPASSASTNSSSMKNEVKAAEVPQVVGSSTPGLISLSKPMGGDARATSSKTKKSRAKQGQLVKVDSSDAFPRSSSTADAGVMSTSAPASSHTEGRVFEADGALTWQQQLMSGHSAGKSKSTAGKKGGARLKSADSPANAEASKDTQNWQQSLLNSTSKAKRGPKFDVFADARDAETFGDSRSSELQRSGSIGEDVTRVKVVKKAAAARNTISRGSAASASSSHSKKSGDAQSLPTSDSVGDISVDDVFGNHQPAINMTRSVTAVSKPNAGISNQRNSLPAQPSTPIKRPQSHPSSSPAIIPSTSAHHLLPPASGADAAYAGPDFHNSPSAASLPAPTFKSSRASRTALQMQASASGGRLSTGSVSSSSLSSEEGGHGKSAEVSASSSVRSLRGGTGAAAAHYSSSPNRQSDSDQISPGNEQQSAPAMGQANKSTTIENLLARMMG</sequence>
<protein>
    <submittedName>
        <fullName evidence="2">Uncharacterized protein</fullName>
    </submittedName>
</protein>
<evidence type="ECO:0000256" key="1">
    <source>
        <dbReference type="SAM" id="MobiDB-lite"/>
    </source>
</evidence>
<feature type="compositionally biased region" description="Low complexity" evidence="1">
    <location>
        <begin position="171"/>
        <end position="183"/>
    </location>
</feature>
<feature type="compositionally biased region" description="Low complexity" evidence="1">
    <location>
        <begin position="440"/>
        <end position="450"/>
    </location>
</feature>
<feature type="compositionally biased region" description="Low complexity" evidence="1">
    <location>
        <begin position="7"/>
        <end position="18"/>
    </location>
</feature>
<dbReference type="GO" id="GO:0016071">
    <property type="term" value="P:mRNA metabolic process"/>
    <property type="evidence" value="ECO:0007669"/>
    <property type="project" value="UniProtKB-ARBA"/>
</dbReference>
<dbReference type="EMBL" id="KZ819322">
    <property type="protein sequence ID" value="PWN23243.1"/>
    <property type="molecule type" value="Genomic_DNA"/>
</dbReference>
<keyword evidence="3" id="KW-1185">Reference proteome</keyword>
<feature type="compositionally biased region" description="Low complexity" evidence="1">
    <location>
        <begin position="289"/>
        <end position="307"/>
    </location>
</feature>
<feature type="compositionally biased region" description="Low complexity" evidence="1">
    <location>
        <begin position="265"/>
        <end position="282"/>
    </location>
</feature>
<feature type="compositionally biased region" description="Polar residues" evidence="1">
    <location>
        <begin position="132"/>
        <end position="151"/>
    </location>
</feature>
<feature type="compositionally biased region" description="Low complexity" evidence="1">
    <location>
        <begin position="29"/>
        <end position="43"/>
    </location>
</feature>
<feature type="compositionally biased region" description="Polar residues" evidence="1">
    <location>
        <begin position="398"/>
        <end position="414"/>
    </location>
</feature>